<keyword evidence="3" id="KW-1185">Reference proteome</keyword>
<name>A0A7N0TSU4_KALFE</name>
<evidence type="ECO:0000313" key="3">
    <source>
        <dbReference type="Proteomes" id="UP000594263"/>
    </source>
</evidence>
<protein>
    <recommendedName>
        <fullName evidence="4">Stress enhanced protein 2</fullName>
    </recommendedName>
</protein>
<keyword evidence="1" id="KW-0812">Transmembrane</keyword>
<sequence length="204" mass="21861">MAARVVRCCIPPPVPAAQRVGGEVGLSSAPAGVKVRQEGAVVGRKQPGQILLQPRVCTLRSYGGDRFGVLRTTAVDGGGEKRELVDSTFMQKLFEYIESSKKSHEVEIVFGRLAMVVFAATVAMETSTGTSVFKKVDVQALVEAAGVCFGAVALAAAFAWMSQARTQVGRIINVRCNAFIDSLIDQIVDGLFYEAELSDWSDDT</sequence>
<dbReference type="Proteomes" id="UP000594263">
    <property type="component" value="Unplaced"/>
</dbReference>
<evidence type="ECO:0000256" key="1">
    <source>
        <dbReference type="SAM" id="Phobius"/>
    </source>
</evidence>
<dbReference type="PANTHER" id="PTHR36490:SF1">
    <property type="entry name" value="STRESS ENHANCED PROTEIN 2, CHLOROPLASTIC"/>
    <property type="match status" value="1"/>
</dbReference>
<keyword evidence="1" id="KW-1133">Transmembrane helix</keyword>
<evidence type="ECO:0008006" key="4">
    <source>
        <dbReference type="Google" id="ProtNLM"/>
    </source>
</evidence>
<dbReference type="AlphaFoldDB" id="A0A7N0TSU4"/>
<accession>A0A7N0TSU4</accession>
<proteinExistence type="predicted"/>
<reference evidence="2" key="1">
    <citation type="submission" date="2021-01" db="UniProtKB">
        <authorList>
            <consortium name="EnsemblPlants"/>
        </authorList>
    </citation>
    <scope>IDENTIFICATION</scope>
</reference>
<dbReference type="EnsemblPlants" id="Kaladp0043s0206.1.v1.1">
    <property type="protein sequence ID" value="Kaladp0043s0206.1.v1.1"/>
    <property type="gene ID" value="Kaladp0043s0206.v1.1"/>
</dbReference>
<dbReference type="OMA" id="CAAIFAW"/>
<keyword evidence="1" id="KW-0472">Membrane</keyword>
<organism evidence="2 3">
    <name type="scientific">Kalanchoe fedtschenkoi</name>
    <name type="common">Lavender scallops</name>
    <name type="synonym">South American air plant</name>
    <dbReference type="NCBI Taxonomy" id="63787"/>
    <lineage>
        <taxon>Eukaryota</taxon>
        <taxon>Viridiplantae</taxon>
        <taxon>Streptophyta</taxon>
        <taxon>Embryophyta</taxon>
        <taxon>Tracheophyta</taxon>
        <taxon>Spermatophyta</taxon>
        <taxon>Magnoliopsida</taxon>
        <taxon>eudicotyledons</taxon>
        <taxon>Gunneridae</taxon>
        <taxon>Pentapetalae</taxon>
        <taxon>Saxifragales</taxon>
        <taxon>Crassulaceae</taxon>
        <taxon>Kalanchoe</taxon>
    </lineage>
</organism>
<dbReference type="InterPro" id="IPR044971">
    <property type="entry name" value="SEP2"/>
</dbReference>
<dbReference type="GO" id="GO:0071486">
    <property type="term" value="P:cellular response to high light intensity"/>
    <property type="evidence" value="ECO:0007669"/>
    <property type="project" value="InterPro"/>
</dbReference>
<evidence type="ECO:0000313" key="2">
    <source>
        <dbReference type="EnsemblPlants" id="Kaladp0043s0206.1.v1.1"/>
    </source>
</evidence>
<feature type="transmembrane region" description="Helical" evidence="1">
    <location>
        <begin position="106"/>
        <end position="124"/>
    </location>
</feature>
<dbReference type="Gramene" id="Kaladp0043s0206.1.v1.1">
    <property type="protein sequence ID" value="Kaladp0043s0206.1.v1.1"/>
    <property type="gene ID" value="Kaladp0043s0206.v1.1"/>
</dbReference>
<dbReference type="PANTHER" id="PTHR36490">
    <property type="entry name" value="STRESS ENHANCED PROTEIN 2, CHLOROPLASTIC"/>
    <property type="match status" value="1"/>
</dbReference>
<feature type="transmembrane region" description="Helical" evidence="1">
    <location>
        <begin position="144"/>
        <end position="161"/>
    </location>
</feature>